<keyword evidence="2" id="KW-1185">Reference proteome</keyword>
<proteinExistence type="predicted"/>
<evidence type="ECO:0000313" key="2">
    <source>
        <dbReference type="Proteomes" id="UP000305067"/>
    </source>
</evidence>
<dbReference type="OrthoDB" id="3133596at2759"/>
<name>A0A5C3QNV4_9AGAR</name>
<organism evidence="1 2">
    <name type="scientific">Pterulicium gracile</name>
    <dbReference type="NCBI Taxonomy" id="1884261"/>
    <lineage>
        <taxon>Eukaryota</taxon>
        <taxon>Fungi</taxon>
        <taxon>Dikarya</taxon>
        <taxon>Basidiomycota</taxon>
        <taxon>Agaricomycotina</taxon>
        <taxon>Agaricomycetes</taxon>
        <taxon>Agaricomycetidae</taxon>
        <taxon>Agaricales</taxon>
        <taxon>Pleurotineae</taxon>
        <taxon>Pterulaceae</taxon>
        <taxon>Pterulicium</taxon>
    </lineage>
</organism>
<protein>
    <submittedName>
        <fullName evidence="1">Uncharacterized protein</fullName>
    </submittedName>
</protein>
<dbReference type="Proteomes" id="UP000305067">
    <property type="component" value="Unassembled WGS sequence"/>
</dbReference>
<accession>A0A5C3QNV4</accession>
<reference evidence="1 2" key="1">
    <citation type="journal article" date="2019" name="Nat. Ecol. Evol.">
        <title>Megaphylogeny resolves global patterns of mushroom evolution.</title>
        <authorList>
            <person name="Varga T."/>
            <person name="Krizsan K."/>
            <person name="Foldi C."/>
            <person name="Dima B."/>
            <person name="Sanchez-Garcia M."/>
            <person name="Sanchez-Ramirez S."/>
            <person name="Szollosi G.J."/>
            <person name="Szarkandi J.G."/>
            <person name="Papp V."/>
            <person name="Albert L."/>
            <person name="Andreopoulos W."/>
            <person name="Angelini C."/>
            <person name="Antonin V."/>
            <person name="Barry K.W."/>
            <person name="Bougher N.L."/>
            <person name="Buchanan P."/>
            <person name="Buyck B."/>
            <person name="Bense V."/>
            <person name="Catcheside P."/>
            <person name="Chovatia M."/>
            <person name="Cooper J."/>
            <person name="Damon W."/>
            <person name="Desjardin D."/>
            <person name="Finy P."/>
            <person name="Geml J."/>
            <person name="Haridas S."/>
            <person name="Hughes K."/>
            <person name="Justo A."/>
            <person name="Karasinski D."/>
            <person name="Kautmanova I."/>
            <person name="Kiss B."/>
            <person name="Kocsube S."/>
            <person name="Kotiranta H."/>
            <person name="LaButti K.M."/>
            <person name="Lechner B.E."/>
            <person name="Liimatainen K."/>
            <person name="Lipzen A."/>
            <person name="Lukacs Z."/>
            <person name="Mihaltcheva S."/>
            <person name="Morgado L.N."/>
            <person name="Niskanen T."/>
            <person name="Noordeloos M.E."/>
            <person name="Ohm R.A."/>
            <person name="Ortiz-Santana B."/>
            <person name="Ovrebo C."/>
            <person name="Racz N."/>
            <person name="Riley R."/>
            <person name="Savchenko A."/>
            <person name="Shiryaev A."/>
            <person name="Soop K."/>
            <person name="Spirin V."/>
            <person name="Szebenyi C."/>
            <person name="Tomsovsky M."/>
            <person name="Tulloss R.E."/>
            <person name="Uehling J."/>
            <person name="Grigoriev I.V."/>
            <person name="Vagvolgyi C."/>
            <person name="Papp T."/>
            <person name="Martin F.M."/>
            <person name="Miettinen O."/>
            <person name="Hibbett D.S."/>
            <person name="Nagy L.G."/>
        </authorList>
    </citation>
    <scope>NUCLEOTIDE SEQUENCE [LARGE SCALE GENOMIC DNA]</scope>
    <source>
        <strain evidence="1 2">CBS 309.79</strain>
    </source>
</reference>
<evidence type="ECO:0000313" key="1">
    <source>
        <dbReference type="EMBL" id="TFL02211.1"/>
    </source>
</evidence>
<sequence>MSRLIWPTKGTQKRILEADIHDGHCNLRNAHPEASVTPIALINPSLRRSEPDLMSSLEWNWGMRENTLNLYTRRNSIHLREDYLELFRQLAWMLLPDLE</sequence>
<dbReference type="AlphaFoldDB" id="A0A5C3QNV4"/>
<gene>
    <name evidence="1" type="ORF">BDV98DRAFT_55124</name>
</gene>
<dbReference type="EMBL" id="ML178823">
    <property type="protein sequence ID" value="TFL02211.1"/>
    <property type="molecule type" value="Genomic_DNA"/>
</dbReference>